<dbReference type="Pfam" id="PF01245">
    <property type="entry name" value="Ribosomal_L19"/>
    <property type="match status" value="1"/>
</dbReference>
<evidence type="ECO:0000256" key="2">
    <source>
        <dbReference type="ARBA" id="ARBA00005781"/>
    </source>
</evidence>
<evidence type="ECO:0000256" key="7">
    <source>
        <dbReference type="RuleBase" id="RU000559"/>
    </source>
</evidence>
<dbReference type="PROSITE" id="PS01015">
    <property type="entry name" value="RIBOSOMAL_L19"/>
    <property type="match status" value="1"/>
</dbReference>
<dbReference type="HAMAP" id="MF_00402">
    <property type="entry name" value="Ribosomal_bL19"/>
    <property type="match status" value="1"/>
</dbReference>
<dbReference type="Gene3D" id="2.30.30.790">
    <property type="match status" value="1"/>
</dbReference>
<dbReference type="OMA" id="TITVYYE"/>
<dbReference type="AlphaFoldDB" id="A0A223K186"/>
<evidence type="ECO:0000256" key="4">
    <source>
        <dbReference type="ARBA" id="ARBA00023274"/>
    </source>
</evidence>
<evidence type="ECO:0000256" key="1">
    <source>
        <dbReference type="ARBA" id="ARBA00002349"/>
    </source>
</evidence>
<dbReference type="InterPro" id="IPR038657">
    <property type="entry name" value="Ribosomal_bL19_sf"/>
</dbReference>
<dbReference type="FunFam" id="2.30.30.790:FF:000001">
    <property type="entry name" value="50S ribosomal protein L19"/>
    <property type="match status" value="1"/>
</dbReference>
<evidence type="ECO:0000313" key="9">
    <source>
        <dbReference type="Proteomes" id="UP001179858"/>
    </source>
</evidence>
<dbReference type="SMR" id="A0A223K186"/>
<comment type="function">
    <text evidence="1 6 7">This protein is located at the 30S-50S ribosomal subunit interface and may play a role in the structure and function of the aminoacyl-tRNA binding site.</text>
</comment>
<keyword evidence="3 6" id="KW-0689">Ribosomal protein</keyword>
<protein>
    <recommendedName>
        <fullName evidence="5 6">Large ribosomal subunit protein bL19</fullName>
    </recommendedName>
</protein>
<dbReference type="GO" id="GO:0022625">
    <property type="term" value="C:cytosolic large ribosomal subunit"/>
    <property type="evidence" value="ECO:0007669"/>
    <property type="project" value="TreeGrafter"/>
</dbReference>
<dbReference type="PANTHER" id="PTHR15680">
    <property type="entry name" value="RIBOSOMAL PROTEIN L19"/>
    <property type="match status" value="1"/>
</dbReference>
<sequence>MNPLIQEITKSQLRSDIPSFRPGDSVRVHVRVVEGTRERIQLFEGVVIKRHGVGVSETYTVRKISSGVGVERTFPLHSPRVAKLEVTRHGRVRRAKLYYLRALRGKAARIKEARR</sequence>
<organism evidence="8 9">
    <name type="scientific">Latilactobacillus sakei</name>
    <name type="common">Lactobacillus sakei</name>
    <dbReference type="NCBI Taxonomy" id="1599"/>
    <lineage>
        <taxon>Bacteria</taxon>
        <taxon>Bacillati</taxon>
        <taxon>Bacillota</taxon>
        <taxon>Bacilli</taxon>
        <taxon>Lactobacillales</taxon>
        <taxon>Lactobacillaceae</taxon>
        <taxon>Latilactobacillus</taxon>
    </lineage>
</organism>
<evidence type="ECO:0000256" key="3">
    <source>
        <dbReference type="ARBA" id="ARBA00022980"/>
    </source>
</evidence>
<reference evidence="8" key="1">
    <citation type="submission" date="2023-04" db="EMBL/GenBank/DDBJ databases">
        <title>Novel strain of Lactilactobacillus sakei and use thereof.</title>
        <authorList>
            <person name="Kim S.Y."/>
        </authorList>
    </citation>
    <scope>NUCLEOTIDE SEQUENCE</scope>
    <source>
        <strain evidence="8">HUP1</strain>
    </source>
</reference>
<dbReference type="InterPro" id="IPR001857">
    <property type="entry name" value="Ribosomal_bL19"/>
</dbReference>
<accession>A0A223K186</accession>
<dbReference type="InterPro" id="IPR018257">
    <property type="entry name" value="Ribosomal_bL19_CS"/>
</dbReference>
<name>A0A223K186_LATSK</name>
<comment type="similarity">
    <text evidence="2 6 7">Belongs to the bacterial ribosomal protein bL19 family.</text>
</comment>
<dbReference type="GO" id="GO:0003735">
    <property type="term" value="F:structural constituent of ribosome"/>
    <property type="evidence" value="ECO:0007669"/>
    <property type="project" value="InterPro"/>
</dbReference>
<dbReference type="GeneID" id="57133581"/>
<evidence type="ECO:0000256" key="6">
    <source>
        <dbReference type="HAMAP-Rule" id="MF_00402"/>
    </source>
</evidence>
<gene>
    <name evidence="6 8" type="primary">rplS</name>
    <name evidence="8" type="ORF">QBD03_04080</name>
</gene>
<proteinExistence type="inferred from homology"/>
<dbReference type="RefSeq" id="WP_011374427.1">
    <property type="nucleotide sequence ID" value="NZ_CABFKU010000021.1"/>
</dbReference>
<evidence type="ECO:0000313" key="8">
    <source>
        <dbReference type="EMBL" id="WGI19895.1"/>
    </source>
</evidence>
<dbReference type="PANTHER" id="PTHR15680:SF9">
    <property type="entry name" value="LARGE RIBOSOMAL SUBUNIT PROTEIN BL19M"/>
    <property type="match status" value="1"/>
</dbReference>
<keyword evidence="4 6" id="KW-0687">Ribonucleoprotein</keyword>
<dbReference type="SUPFAM" id="SSF50104">
    <property type="entry name" value="Translation proteins SH3-like domain"/>
    <property type="match status" value="1"/>
</dbReference>
<dbReference type="InterPro" id="IPR008991">
    <property type="entry name" value="Translation_prot_SH3-like_sf"/>
</dbReference>
<dbReference type="GO" id="GO:0006412">
    <property type="term" value="P:translation"/>
    <property type="evidence" value="ECO:0007669"/>
    <property type="project" value="UniProtKB-UniRule"/>
</dbReference>
<dbReference type="Proteomes" id="UP001179858">
    <property type="component" value="Chromosome"/>
</dbReference>
<dbReference type="NCBIfam" id="TIGR01024">
    <property type="entry name" value="rplS_bact"/>
    <property type="match status" value="1"/>
</dbReference>
<dbReference type="PRINTS" id="PR00061">
    <property type="entry name" value="RIBOSOMALL19"/>
</dbReference>
<evidence type="ECO:0000256" key="5">
    <source>
        <dbReference type="ARBA" id="ARBA00035171"/>
    </source>
</evidence>
<dbReference type="EMBL" id="CP122959">
    <property type="protein sequence ID" value="WGI19895.1"/>
    <property type="molecule type" value="Genomic_DNA"/>
</dbReference>
<dbReference type="PIRSF" id="PIRSF002191">
    <property type="entry name" value="Ribosomal_L19"/>
    <property type="match status" value="1"/>
</dbReference>